<evidence type="ECO:0000256" key="5">
    <source>
        <dbReference type="ARBA" id="ARBA00022801"/>
    </source>
</evidence>
<feature type="binding site" evidence="10">
    <location>
        <position position="347"/>
    </location>
    <ligand>
        <name>Zn(2+)</name>
        <dbReference type="ChEBI" id="CHEBI:29105"/>
    </ligand>
</feature>
<dbReference type="InterPro" id="IPR011330">
    <property type="entry name" value="Glyco_hydro/deAcase_b/a-brl"/>
</dbReference>
<evidence type="ECO:0000256" key="11">
    <source>
        <dbReference type="PIRSR" id="PIRSR037479-4"/>
    </source>
</evidence>
<dbReference type="GO" id="GO:0005975">
    <property type="term" value="P:carbohydrate metabolic process"/>
    <property type="evidence" value="ECO:0007669"/>
    <property type="project" value="InterPro"/>
</dbReference>
<dbReference type="Proteomes" id="UP000310818">
    <property type="component" value="Unassembled WGS sequence"/>
</dbReference>
<dbReference type="AlphaFoldDB" id="A0A0B4ZKR2"/>
<feature type="site" description="Raises pKa of active site His" evidence="11">
    <location>
        <position position="408"/>
    </location>
</feature>
<feature type="active site" description="Proton acceptor" evidence="8">
    <location>
        <position position="292"/>
    </location>
</feature>
<keyword evidence="6 12" id="KW-1133">Transmembrane helix</keyword>
<evidence type="ECO:0000256" key="3">
    <source>
        <dbReference type="ARBA" id="ARBA00022692"/>
    </source>
</evidence>
<keyword evidence="5" id="KW-0378">Hydrolase</keyword>
<evidence type="ECO:0000256" key="4">
    <source>
        <dbReference type="ARBA" id="ARBA00022723"/>
    </source>
</evidence>
<dbReference type="GO" id="GO:0005886">
    <property type="term" value="C:plasma membrane"/>
    <property type="evidence" value="ECO:0007669"/>
    <property type="project" value="UniProtKB-SubCell"/>
</dbReference>
<dbReference type="PIRSF" id="PIRSF037479">
    <property type="entry name" value="PG_GlcNAc_deacetylase"/>
    <property type="match status" value="1"/>
</dbReference>
<keyword evidence="7 12" id="KW-0472">Membrane</keyword>
<dbReference type="GO" id="GO:0016810">
    <property type="term" value="F:hydrolase activity, acting on carbon-nitrogen (but not peptide) bonds"/>
    <property type="evidence" value="ECO:0007669"/>
    <property type="project" value="InterPro"/>
</dbReference>
<organism evidence="14 16">
    <name type="scientific">Streptococcus pneumoniae</name>
    <dbReference type="NCBI Taxonomy" id="1313"/>
    <lineage>
        <taxon>Bacteria</taxon>
        <taxon>Bacillati</taxon>
        <taxon>Bacillota</taxon>
        <taxon>Bacilli</taxon>
        <taxon>Lactobacillales</taxon>
        <taxon>Streptococcaceae</taxon>
        <taxon>Streptococcus</taxon>
    </lineage>
</organism>
<name>A0A0B4ZKR2_STREE</name>
<keyword evidence="2" id="KW-1003">Cell membrane</keyword>
<evidence type="ECO:0000313" key="15">
    <source>
        <dbReference type="EMBL" id="VNG98920.1"/>
    </source>
</evidence>
<evidence type="ECO:0000256" key="10">
    <source>
        <dbReference type="PIRSR" id="PIRSR037479-3"/>
    </source>
</evidence>
<gene>
    <name evidence="14" type="primary">pgdA</name>
    <name evidence="14" type="ORF">ERS096071_00534</name>
    <name evidence="15" type="ORF">SAMEA3353485_00556</name>
</gene>
<feature type="binding site" evidence="10">
    <location>
        <position position="343"/>
    </location>
    <ligand>
        <name>Zn(2+)</name>
        <dbReference type="ChEBI" id="CHEBI:29105"/>
    </ligand>
</feature>
<evidence type="ECO:0000313" key="17">
    <source>
        <dbReference type="Proteomes" id="UP000310818"/>
    </source>
</evidence>
<evidence type="ECO:0000313" key="16">
    <source>
        <dbReference type="Proteomes" id="UP000045541"/>
    </source>
</evidence>
<dbReference type="InterPro" id="IPR002509">
    <property type="entry name" value="NODB_dom"/>
</dbReference>
<evidence type="ECO:0000313" key="14">
    <source>
        <dbReference type="EMBL" id="CKI97023.1"/>
    </source>
</evidence>
<feature type="active site" description="Proton donor" evidence="8">
    <location>
        <position position="434"/>
    </location>
</feature>
<dbReference type="EMBL" id="CAASRX010000004">
    <property type="protein sequence ID" value="VNG98920.1"/>
    <property type="molecule type" value="Genomic_DNA"/>
</dbReference>
<keyword evidence="10" id="KW-0862">Zinc</keyword>
<dbReference type="InterPro" id="IPR040802">
    <property type="entry name" value="PgdA_N"/>
</dbReference>
<sequence length="480" mass="54577">MPNCIIEIIAQICYDINMNKSRLGRGRHGKTRHVLLALIGILAISICLLGGFIAFKIYQQKSFEQKIESLKKEKDDQLSEGNQKEHFRQGQAEVIAYYPLQGEKVISSVRELINQDVKDKLESKDNLVFYYTEQEESGLKGVVNRNVTKQIYDLVAFKVEETEKTSLGKVHLTEDGQPFTLDQLFSDASKAKEQLIKELTSFIEDKKIEQDQSEQIVKNFSDQDLSAWNFDYKDSQIILYPSPVVENLEEIALPVSAFFDVIQSSYLLEKDAALYQSYFDKKYQKVVALTFDDGPNPATTPQVLETLAKYGIKATFFVLGKNVSGNEDLVKRIKSEGHVVGNHSWSHPILSQLSLDEAKKQITDTEDVLTKVLGSSSKLMRPPYGAITDDIRNSLDLSFIMWDVDSLDWKSKNEASILTEIQHQVANGSIVLMHDIHSPTVNALPRVIEYLKNQGYTFVTIPEMLNTRLKAHELYYSRDE</sequence>
<accession>A0A0B4ZKR2</accession>
<comment type="caution">
    <text evidence="14">The sequence shown here is derived from an EMBL/GenBank/DDBJ whole genome shotgun (WGS) entry which is preliminary data.</text>
</comment>
<dbReference type="Pfam" id="PF18627">
    <property type="entry name" value="PgdA_N"/>
    <property type="match status" value="1"/>
</dbReference>
<evidence type="ECO:0000256" key="2">
    <source>
        <dbReference type="ARBA" id="ARBA00022475"/>
    </source>
</evidence>
<dbReference type="SUPFAM" id="SSF88713">
    <property type="entry name" value="Glycoside hydrolase/deacetylase"/>
    <property type="match status" value="1"/>
</dbReference>
<evidence type="ECO:0000256" key="7">
    <source>
        <dbReference type="ARBA" id="ARBA00023136"/>
    </source>
</evidence>
<dbReference type="InterPro" id="IPR050248">
    <property type="entry name" value="Polysacc_deacetylase_ArnD"/>
</dbReference>
<feature type="transmembrane region" description="Helical" evidence="12">
    <location>
        <begin position="34"/>
        <end position="55"/>
    </location>
</feature>
<evidence type="ECO:0000256" key="8">
    <source>
        <dbReference type="PIRSR" id="PIRSR037479-1"/>
    </source>
</evidence>
<evidence type="ECO:0000256" key="9">
    <source>
        <dbReference type="PIRSR" id="PIRSR037479-2"/>
    </source>
</evidence>
<feature type="domain" description="NodB homology" evidence="13">
    <location>
        <begin position="285"/>
        <end position="459"/>
    </location>
</feature>
<keyword evidence="4 10" id="KW-0479">Metal-binding</keyword>
<dbReference type="PROSITE" id="PS51677">
    <property type="entry name" value="NODB"/>
    <property type="match status" value="1"/>
</dbReference>
<evidence type="ECO:0000256" key="1">
    <source>
        <dbReference type="ARBA" id="ARBA00004162"/>
    </source>
</evidence>
<dbReference type="Gene3D" id="3.30.565.50">
    <property type="match status" value="1"/>
</dbReference>
<dbReference type="Pfam" id="PF01522">
    <property type="entry name" value="Polysacc_deac_1"/>
    <property type="match status" value="1"/>
</dbReference>
<dbReference type="InterPro" id="IPR017219">
    <property type="entry name" value="Peptidoglycan_deacetylase"/>
</dbReference>
<feature type="binding site" evidence="9">
    <location>
        <position position="384"/>
    </location>
    <ligand>
        <name>substrate</name>
    </ligand>
</feature>
<evidence type="ECO:0000259" key="13">
    <source>
        <dbReference type="PROSITE" id="PS51677"/>
    </source>
</evidence>
<dbReference type="PANTHER" id="PTHR10587:SF133">
    <property type="entry name" value="CHITIN DEACETYLASE 1-RELATED"/>
    <property type="match status" value="1"/>
</dbReference>
<keyword evidence="3 12" id="KW-0812">Transmembrane</keyword>
<dbReference type="Gene3D" id="3.20.20.370">
    <property type="entry name" value="Glycoside hydrolase/deacetylase"/>
    <property type="match status" value="1"/>
</dbReference>
<dbReference type="CDD" id="cd10947">
    <property type="entry name" value="CE4_SpPgdA_BsYjeA_like"/>
    <property type="match status" value="1"/>
</dbReference>
<dbReference type="NCBIfam" id="NF045820">
    <property type="entry name" value="PgAcgDacpgdA_Strep"/>
    <property type="match status" value="1"/>
</dbReference>
<evidence type="ECO:0000256" key="12">
    <source>
        <dbReference type="SAM" id="Phobius"/>
    </source>
</evidence>
<dbReference type="EMBL" id="CMWB01000006">
    <property type="protein sequence ID" value="CKI97023.1"/>
    <property type="molecule type" value="Genomic_DNA"/>
</dbReference>
<dbReference type="PANTHER" id="PTHR10587">
    <property type="entry name" value="GLYCOSYL TRANSFERASE-RELATED"/>
    <property type="match status" value="1"/>
</dbReference>
<evidence type="ECO:0000256" key="6">
    <source>
        <dbReference type="ARBA" id="ARBA00022989"/>
    </source>
</evidence>
<reference evidence="15 17" key="2">
    <citation type="submission" date="2019-04" db="EMBL/GenBank/DDBJ databases">
        <authorList>
            <consortium name="Pathogen Informatics"/>
        </authorList>
    </citation>
    <scope>NUCLEOTIDE SEQUENCE [LARGE SCALE GENOMIC DNA]</scope>
    <source>
        <strain evidence="15 17">GPSC211</strain>
    </source>
</reference>
<dbReference type="SUPFAM" id="SSF144015">
    <property type="entry name" value="Peptidoglycan deacetylase N-terminal noncatalytic region"/>
    <property type="match status" value="1"/>
</dbReference>
<dbReference type="InterPro" id="IPR054897">
    <property type="entry name" value="GlcNAc_deacetylase"/>
</dbReference>
<dbReference type="Proteomes" id="UP000045541">
    <property type="component" value="Unassembled WGS sequence"/>
</dbReference>
<feature type="binding site" evidence="10">
    <location>
        <position position="293"/>
    </location>
    <ligand>
        <name>Zn(2+)</name>
        <dbReference type="ChEBI" id="CHEBI:29105"/>
    </ligand>
</feature>
<comment type="subcellular location">
    <subcellularLocation>
        <location evidence="1">Cell membrane</location>
        <topology evidence="1">Single-pass membrane protein</topology>
    </subcellularLocation>
</comment>
<protein>
    <submittedName>
        <fullName evidence="14">Peptidoglycan N-acetylglucosamine deacetylase A</fullName>
    </submittedName>
</protein>
<reference evidence="14 16" key="1">
    <citation type="submission" date="2015-03" db="EMBL/GenBank/DDBJ databases">
        <authorList>
            <consortium name="Pathogen Informatics"/>
            <person name="Murphy D."/>
        </authorList>
    </citation>
    <scope>NUCLEOTIDE SEQUENCE [LARGE SCALE GENOMIC DNA]</scope>
    <source>
        <strain evidence="14 16">0310</strain>
    </source>
</reference>
<dbReference type="GO" id="GO:0046872">
    <property type="term" value="F:metal ion binding"/>
    <property type="evidence" value="ECO:0007669"/>
    <property type="project" value="UniProtKB-KW"/>
</dbReference>
<dbReference type="Gene3D" id="3.90.640.30">
    <property type="match status" value="1"/>
</dbReference>
<proteinExistence type="predicted"/>